<evidence type="ECO:0000313" key="2">
    <source>
        <dbReference type="Proteomes" id="UP000661607"/>
    </source>
</evidence>
<proteinExistence type="predicted"/>
<reference evidence="1 2" key="1">
    <citation type="submission" date="2020-10" db="EMBL/GenBank/DDBJ databases">
        <title>Sequencing the genomes of 1000 actinobacteria strains.</title>
        <authorList>
            <person name="Klenk H.-P."/>
        </authorList>
    </citation>
    <scope>NUCLEOTIDE SEQUENCE [LARGE SCALE GENOMIC DNA]</scope>
    <source>
        <strain evidence="1 2">DSM 43748</strain>
    </source>
</reference>
<dbReference type="EMBL" id="JADBEF010000002">
    <property type="protein sequence ID" value="MBE1566590.1"/>
    <property type="molecule type" value="Genomic_DNA"/>
</dbReference>
<accession>A0ABR9KX47</accession>
<keyword evidence="2" id="KW-1185">Reference proteome</keyword>
<organism evidence="1 2">
    <name type="scientific">Nonomuraea africana</name>
    <dbReference type="NCBI Taxonomy" id="46171"/>
    <lineage>
        <taxon>Bacteria</taxon>
        <taxon>Bacillati</taxon>
        <taxon>Actinomycetota</taxon>
        <taxon>Actinomycetes</taxon>
        <taxon>Streptosporangiales</taxon>
        <taxon>Streptosporangiaceae</taxon>
        <taxon>Nonomuraea</taxon>
    </lineage>
</organism>
<gene>
    <name evidence="1" type="ORF">H4W81_009462</name>
</gene>
<sequence length="87" mass="9949">MHLVGERVILLTRSGAWRHDLRAASNPQADQRGRLQIRLVPEQEWYLLAATGRFSDGSLDSKIETHRADRVWVEVLQPATRDVSTLM</sequence>
<comment type="caution">
    <text evidence="1">The sequence shown here is derived from an EMBL/GenBank/DDBJ whole genome shotgun (WGS) entry which is preliminary data.</text>
</comment>
<protein>
    <submittedName>
        <fullName evidence="1">Uncharacterized protein</fullName>
    </submittedName>
</protein>
<evidence type="ECO:0000313" key="1">
    <source>
        <dbReference type="EMBL" id="MBE1566590.1"/>
    </source>
</evidence>
<name>A0ABR9KX47_9ACTN</name>
<dbReference type="RefSeq" id="WP_192781591.1">
    <property type="nucleotide sequence ID" value="NZ_BAAASY010000032.1"/>
</dbReference>
<dbReference type="Proteomes" id="UP000661607">
    <property type="component" value="Unassembled WGS sequence"/>
</dbReference>